<evidence type="ECO:0000256" key="10">
    <source>
        <dbReference type="ARBA" id="ARBA00023128"/>
    </source>
</evidence>
<sequence length="371" mass="41243">MNFDDYEELPGAKLSVTLFAGASAGIMEHIVMYPVDTVKTRMQSLSHTTNSISGVLREMIKQEGLFRPLRGATAVVIGAGPAHALYFSSYEFTKEKLAKLKINDNINYIISATSATVIHDAISNPTEVIKQRLQMYDSPYKSVMECARKVFHQEGFGAFYRSYTTQLVMNLPYQAIHFSTYEFLQEYFNKERRYSPMVHVVAGGAAGAAAAAFTTPLDVCKTLLNTQEQGVGSTKGLFEAIRKVYRVAGIGGFFKGLQARVLYQMPATAVCWSTYEFFKYLLYTNKRKSVSLASPVVAAPASPSLTYEDNKLSKPLHHFHAMNKEPTATVSPSHYPRELPAMSSVGLVYAHHTMHDYNPASSQLTDFTRST</sequence>
<feature type="repeat" description="Solcar" evidence="12">
    <location>
        <begin position="103"/>
        <end position="187"/>
    </location>
</feature>
<evidence type="ECO:0000256" key="3">
    <source>
        <dbReference type="ARBA" id="ARBA00022448"/>
    </source>
</evidence>
<evidence type="ECO:0000256" key="4">
    <source>
        <dbReference type="ARBA" id="ARBA00022496"/>
    </source>
</evidence>
<dbReference type="InterPro" id="IPR023395">
    <property type="entry name" value="MCP_dom_sf"/>
</dbReference>
<dbReference type="SUPFAM" id="SSF103506">
    <property type="entry name" value="Mitochondrial carrier"/>
    <property type="match status" value="1"/>
</dbReference>
<accession>A0A9N9WXY8</accession>
<dbReference type="EMBL" id="OU895879">
    <property type="protein sequence ID" value="CAG9808243.1"/>
    <property type="molecule type" value="Genomic_DNA"/>
</dbReference>
<evidence type="ECO:0000256" key="1">
    <source>
        <dbReference type="ARBA" id="ARBA00004448"/>
    </source>
</evidence>
<keyword evidence="6" id="KW-0999">Mitochondrion inner membrane</keyword>
<dbReference type="PANTHER" id="PTHR45758">
    <property type="entry name" value="MITOFERRIN-1-RELATED"/>
    <property type="match status" value="1"/>
</dbReference>
<dbReference type="AlphaFoldDB" id="A0A9N9WXY8"/>
<keyword evidence="10" id="KW-0496">Mitochondrion</keyword>
<organism evidence="14 15">
    <name type="scientific">Chironomus riparius</name>
    <dbReference type="NCBI Taxonomy" id="315576"/>
    <lineage>
        <taxon>Eukaryota</taxon>
        <taxon>Metazoa</taxon>
        <taxon>Ecdysozoa</taxon>
        <taxon>Arthropoda</taxon>
        <taxon>Hexapoda</taxon>
        <taxon>Insecta</taxon>
        <taxon>Pterygota</taxon>
        <taxon>Neoptera</taxon>
        <taxon>Endopterygota</taxon>
        <taxon>Diptera</taxon>
        <taxon>Nematocera</taxon>
        <taxon>Chironomoidea</taxon>
        <taxon>Chironomidae</taxon>
        <taxon>Chironominae</taxon>
        <taxon>Chironomus</taxon>
    </lineage>
</organism>
<evidence type="ECO:0000256" key="11">
    <source>
        <dbReference type="ARBA" id="ARBA00023136"/>
    </source>
</evidence>
<feature type="repeat" description="Solcar" evidence="12">
    <location>
        <begin position="12"/>
        <end position="96"/>
    </location>
</feature>
<dbReference type="PROSITE" id="PS50920">
    <property type="entry name" value="SOLCAR"/>
    <property type="match status" value="3"/>
</dbReference>
<reference evidence="14" key="2">
    <citation type="submission" date="2022-10" db="EMBL/GenBank/DDBJ databases">
        <authorList>
            <consortium name="ENA_rothamsted_submissions"/>
            <consortium name="culmorum"/>
            <person name="King R."/>
        </authorList>
    </citation>
    <scope>NUCLEOTIDE SEQUENCE</scope>
</reference>
<keyword evidence="5 12" id="KW-0812">Transmembrane</keyword>
<keyword evidence="15" id="KW-1185">Reference proteome</keyword>
<dbReference type="Proteomes" id="UP001153620">
    <property type="component" value="Chromosome 3"/>
</dbReference>
<dbReference type="GO" id="GO:0005743">
    <property type="term" value="C:mitochondrial inner membrane"/>
    <property type="evidence" value="ECO:0007669"/>
    <property type="project" value="UniProtKB-SubCell"/>
</dbReference>
<evidence type="ECO:0000256" key="9">
    <source>
        <dbReference type="ARBA" id="ARBA00023065"/>
    </source>
</evidence>
<evidence type="ECO:0000256" key="13">
    <source>
        <dbReference type="RuleBase" id="RU000488"/>
    </source>
</evidence>
<keyword evidence="7" id="KW-1133">Transmembrane helix</keyword>
<evidence type="ECO:0000256" key="5">
    <source>
        <dbReference type="ARBA" id="ARBA00022692"/>
    </source>
</evidence>
<evidence type="ECO:0000256" key="6">
    <source>
        <dbReference type="ARBA" id="ARBA00022792"/>
    </source>
</evidence>
<feature type="repeat" description="Solcar" evidence="12">
    <location>
        <begin position="194"/>
        <end position="281"/>
    </location>
</feature>
<reference evidence="14" key="1">
    <citation type="submission" date="2022-01" db="EMBL/GenBank/DDBJ databases">
        <authorList>
            <person name="King R."/>
        </authorList>
    </citation>
    <scope>NUCLEOTIDE SEQUENCE</scope>
</reference>
<evidence type="ECO:0000256" key="2">
    <source>
        <dbReference type="ARBA" id="ARBA00006375"/>
    </source>
</evidence>
<dbReference type="FunFam" id="1.50.40.10:FF:000029">
    <property type="entry name" value="Solute carrier family 25 member 28"/>
    <property type="match status" value="1"/>
</dbReference>
<comment type="subcellular location">
    <subcellularLocation>
        <location evidence="1">Mitochondrion inner membrane</location>
        <topology evidence="1">Multi-pass membrane protein</topology>
    </subcellularLocation>
</comment>
<dbReference type="GO" id="GO:0048250">
    <property type="term" value="P:iron import into the mitochondrion"/>
    <property type="evidence" value="ECO:0007669"/>
    <property type="project" value="TreeGrafter"/>
</dbReference>
<protein>
    <recommendedName>
        <fullName evidence="16">Mitoferrin-1</fullName>
    </recommendedName>
</protein>
<keyword evidence="11 12" id="KW-0472">Membrane</keyword>
<dbReference type="OrthoDB" id="43906at2759"/>
<keyword evidence="4" id="KW-0410">Iron transport</keyword>
<evidence type="ECO:0000256" key="8">
    <source>
        <dbReference type="ARBA" id="ARBA00023004"/>
    </source>
</evidence>
<evidence type="ECO:0000256" key="12">
    <source>
        <dbReference type="PROSITE-ProRule" id="PRU00282"/>
    </source>
</evidence>
<comment type="similarity">
    <text evidence="2 13">Belongs to the mitochondrial carrier (TC 2.A.29) family.</text>
</comment>
<evidence type="ECO:0000313" key="15">
    <source>
        <dbReference type="Proteomes" id="UP001153620"/>
    </source>
</evidence>
<keyword evidence="3 13" id="KW-0813">Transport</keyword>
<dbReference type="GO" id="GO:0015093">
    <property type="term" value="F:ferrous iron transmembrane transporter activity"/>
    <property type="evidence" value="ECO:0007669"/>
    <property type="project" value="TreeGrafter"/>
</dbReference>
<evidence type="ECO:0000256" key="7">
    <source>
        <dbReference type="ARBA" id="ARBA00022989"/>
    </source>
</evidence>
<dbReference type="InterPro" id="IPR018108">
    <property type="entry name" value="MCP_transmembrane"/>
</dbReference>
<keyword evidence="9" id="KW-0406">Ion transport</keyword>
<evidence type="ECO:0008006" key="16">
    <source>
        <dbReference type="Google" id="ProtNLM"/>
    </source>
</evidence>
<proteinExistence type="inferred from homology"/>
<gene>
    <name evidence="14" type="ORF">CHIRRI_LOCUS11085</name>
</gene>
<dbReference type="PANTHER" id="PTHR45758:SF20">
    <property type="entry name" value="MITOFERRIN-2"/>
    <property type="match status" value="1"/>
</dbReference>
<dbReference type="Pfam" id="PF00153">
    <property type="entry name" value="Mito_carr"/>
    <property type="match status" value="3"/>
</dbReference>
<dbReference type="Gene3D" id="1.50.40.10">
    <property type="entry name" value="Mitochondrial carrier domain"/>
    <property type="match status" value="1"/>
</dbReference>
<evidence type="ECO:0000313" key="14">
    <source>
        <dbReference type="EMBL" id="CAG9808243.1"/>
    </source>
</evidence>
<name>A0A9N9WXY8_9DIPT</name>
<keyword evidence="8" id="KW-0408">Iron</keyword>